<feature type="transmembrane region" description="Helical" evidence="5">
    <location>
        <begin position="347"/>
        <end position="370"/>
    </location>
</feature>
<feature type="transmembrane region" description="Helical" evidence="5">
    <location>
        <begin position="324"/>
        <end position="341"/>
    </location>
</feature>
<evidence type="ECO:0000313" key="7">
    <source>
        <dbReference type="EMBL" id="GGG43986.1"/>
    </source>
</evidence>
<feature type="transmembrane region" description="Helical" evidence="5">
    <location>
        <begin position="382"/>
        <end position="404"/>
    </location>
</feature>
<proteinExistence type="predicted"/>
<dbReference type="InterPro" id="IPR011701">
    <property type="entry name" value="MFS"/>
</dbReference>
<dbReference type="InterPro" id="IPR036259">
    <property type="entry name" value="MFS_trans_sf"/>
</dbReference>
<feature type="transmembrane region" description="Helical" evidence="5">
    <location>
        <begin position="410"/>
        <end position="429"/>
    </location>
</feature>
<keyword evidence="3 5" id="KW-1133">Transmembrane helix</keyword>
<name>A0A917GFK9_9MICC</name>
<dbReference type="InterPro" id="IPR020846">
    <property type="entry name" value="MFS_dom"/>
</dbReference>
<feature type="domain" description="Major facilitator superfamily (MFS) profile" evidence="6">
    <location>
        <begin position="29"/>
        <end position="437"/>
    </location>
</feature>
<dbReference type="RefSeq" id="WP_188534042.1">
    <property type="nucleotide sequence ID" value="NZ_BMEQ01000001.1"/>
</dbReference>
<feature type="transmembrane region" description="Helical" evidence="5">
    <location>
        <begin position="120"/>
        <end position="143"/>
    </location>
</feature>
<evidence type="ECO:0000256" key="2">
    <source>
        <dbReference type="ARBA" id="ARBA00022692"/>
    </source>
</evidence>
<keyword evidence="2 5" id="KW-0812">Transmembrane</keyword>
<dbReference type="PANTHER" id="PTHR23508">
    <property type="entry name" value="CARBOXYLIC ACID TRANSPORTER PROTEIN HOMOLOG"/>
    <property type="match status" value="1"/>
</dbReference>
<feature type="transmembrane region" description="Helical" evidence="5">
    <location>
        <begin position="63"/>
        <end position="85"/>
    </location>
</feature>
<accession>A0A917GFK9</accession>
<sequence>MASPSRSDSPTTASPSRGGTPILRSRAWVAPLCWTAVLLDGFDAVVLGAVLPTMLENGELGMTTAQGTAVATAGLVGMMIGALAMGYLTDRLGRRRMLIGAVVLFSVLTFAAAFSPNVLVFGLLRFLAGLGLGGCLPTGIAMVTEFARRGRGSNATTVMMTGYHVGAVLTAAIAIVVVRQFGWQEMFVLGALPAVVLVPLMIVFLPESPSWLASRGRTAEARAVAEHYGVDVEDHTPGQGEAEKVGAAMLLSTGWRRNSIAIWIASFMGLLLVYGLNTWLPQIMRAADYDLGNSLGFLLVLNVGAIVGLAVAGRVADRITPRTAGIIWFLGSAVLLAALAIKLPVLGIYVMVFVTGCFVFSSQVLVYAFTAANHPPRVRATALGMSAGVGRLGAISGPIIGGTLLGAGLAYPWGFFAFAAVGALGGVALTGTRTRHELRESSR</sequence>
<feature type="transmembrane region" description="Helical" evidence="5">
    <location>
        <begin position="97"/>
        <end position="114"/>
    </location>
</feature>
<dbReference type="SUPFAM" id="SSF103473">
    <property type="entry name" value="MFS general substrate transporter"/>
    <property type="match status" value="1"/>
</dbReference>
<evidence type="ECO:0000313" key="8">
    <source>
        <dbReference type="Proteomes" id="UP000638848"/>
    </source>
</evidence>
<feature type="transmembrane region" description="Helical" evidence="5">
    <location>
        <begin position="260"/>
        <end position="280"/>
    </location>
</feature>
<evidence type="ECO:0000256" key="4">
    <source>
        <dbReference type="ARBA" id="ARBA00023136"/>
    </source>
</evidence>
<keyword evidence="8" id="KW-1185">Reference proteome</keyword>
<dbReference type="CDD" id="cd17365">
    <property type="entry name" value="MFS_PcaK_like"/>
    <property type="match status" value="1"/>
</dbReference>
<keyword evidence="4 5" id="KW-0472">Membrane</keyword>
<organism evidence="7 8">
    <name type="scientific">Kocuria dechangensis</name>
    <dbReference type="NCBI Taxonomy" id="1176249"/>
    <lineage>
        <taxon>Bacteria</taxon>
        <taxon>Bacillati</taxon>
        <taxon>Actinomycetota</taxon>
        <taxon>Actinomycetes</taxon>
        <taxon>Micrococcales</taxon>
        <taxon>Micrococcaceae</taxon>
        <taxon>Kocuria</taxon>
    </lineage>
</organism>
<dbReference type="EMBL" id="BMEQ01000001">
    <property type="protein sequence ID" value="GGG43986.1"/>
    <property type="molecule type" value="Genomic_DNA"/>
</dbReference>
<dbReference type="Pfam" id="PF07690">
    <property type="entry name" value="MFS_1"/>
    <property type="match status" value="1"/>
</dbReference>
<feature type="transmembrane region" description="Helical" evidence="5">
    <location>
        <begin position="163"/>
        <end position="181"/>
    </location>
</feature>
<comment type="subcellular location">
    <subcellularLocation>
        <location evidence="1">Cell membrane</location>
        <topology evidence="1">Multi-pass membrane protein</topology>
    </subcellularLocation>
</comment>
<reference evidence="7" key="1">
    <citation type="journal article" date="2014" name="Int. J. Syst. Evol. Microbiol.">
        <title>Complete genome sequence of Corynebacterium casei LMG S-19264T (=DSM 44701T), isolated from a smear-ripened cheese.</title>
        <authorList>
            <consortium name="US DOE Joint Genome Institute (JGI-PGF)"/>
            <person name="Walter F."/>
            <person name="Albersmeier A."/>
            <person name="Kalinowski J."/>
            <person name="Ruckert C."/>
        </authorList>
    </citation>
    <scope>NUCLEOTIDE SEQUENCE</scope>
    <source>
        <strain evidence="7">CGMCC 1.12187</strain>
    </source>
</reference>
<feature type="transmembrane region" description="Helical" evidence="5">
    <location>
        <begin position="292"/>
        <end position="312"/>
    </location>
</feature>
<comment type="caution">
    <text evidence="7">The sequence shown here is derived from an EMBL/GenBank/DDBJ whole genome shotgun (WGS) entry which is preliminary data.</text>
</comment>
<dbReference type="PROSITE" id="PS50850">
    <property type="entry name" value="MFS"/>
    <property type="match status" value="1"/>
</dbReference>
<reference evidence="7" key="2">
    <citation type="submission" date="2020-09" db="EMBL/GenBank/DDBJ databases">
        <authorList>
            <person name="Sun Q."/>
            <person name="Zhou Y."/>
        </authorList>
    </citation>
    <scope>NUCLEOTIDE SEQUENCE</scope>
    <source>
        <strain evidence="7">CGMCC 1.12187</strain>
    </source>
</reference>
<gene>
    <name evidence="7" type="ORF">GCM10011374_02920</name>
</gene>
<evidence type="ECO:0000256" key="3">
    <source>
        <dbReference type="ARBA" id="ARBA00022989"/>
    </source>
</evidence>
<evidence type="ECO:0000259" key="6">
    <source>
        <dbReference type="PROSITE" id="PS50850"/>
    </source>
</evidence>
<dbReference type="PANTHER" id="PTHR23508:SF10">
    <property type="entry name" value="CARBOXYLIC ACID TRANSPORTER PROTEIN HOMOLOG"/>
    <property type="match status" value="1"/>
</dbReference>
<feature type="transmembrane region" description="Helical" evidence="5">
    <location>
        <begin position="187"/>
        <end position="205"/>
    </location>
</feature>
<dbReference type="AlphaFoldDB" id="A0A917GFK9"/>
<dbReference type="GO" id="GO:0005886">
    <property type="term" value="C:plasma membrane"/>
    <property type="evidence" value="ECO:0007669"/>
    <property type="project" value="UniProtKB-SubCell"/>
</dbReference>
<feature type="transmembrane region" description="Helical" evidence="5">
    <location>
        <begin position="27"/>
        <end position="51"/>
    </location>
</feature>
<protein>
    <submittedName>
        <fullName evidence="7">MFS transporter</fullName>
    </submittedName>
</protein>
<dbReference type="GO" id="GO:0046943">
    <property type="term" value="F:carboxylic acid transmembrane transporter activity"/>
    <property type="evidence" value="ECO:0007669"/>
    <property type="project" value="TreeGrafter"/>
</dbReference>
<dbReference type="Gene3D" id="1.20.1250.20">
    <property type="entry name" value="MFS general substrate transporter like domains"/>
    <property type="match status" value="1"/>
</dbReference>
<dbReference type="Proteomes" id="UP000638848">
    <property type="component" value="Unassembled WGS sequence"/>
</dbReference>
<evidence type="ECO:0000256" key="1">
    <source>
        <dbReference type="ARBA" id="ARBA00004651"/>
    </source>
</evidence>
<evidence type="ECO:0000256" key="5">
    <source>
        <dbReference type="SAM" id="Phobius"/>
    </source>
</evidence>